<dbReference type="AlphaFoldDB" id="A0A0S7XQE5"/>
<proteinExistence type="predicted"/>
<comment type="caution">
    <text evidence="1">The sequence shown here is derived from an EMBL/GenBank/DDBJ whole genome shotgun (WGS) entry which is preliminary data.</text>
</comment>
<dbReference type="Proteomes" id="UP000051861">
    <property type="component" value="Unassembled WGS sequence"/>
</dbReference>
<organism evidence="1 2">
    <name type="scientific">candidate division WOR-1 bacterium DG_54_3</name>
    <dbReference type="NCBI Taxonomy" id="1703775"/>
    <lineage>
        <taxon>Bacteria</taxon>
        <taxon>Bacillati</taxon>
        <taxon>Saganbacteria</taxon>
    </lineage>
</organism>
<dbReference type="EMBL" id="LIZX01000179">
    <property type="protein sequence ID" value="KPJ64495.1"/>
    <property type="molecule type" value="Genomic_DNA"/>
</dbReference>
<gene>
    <name evidence="1" type="ORF">AMJ44_12720</name>
</gene>
<name>A0A0S7XQE5_UNCSA</name>
<evidence type="ECO:0000313" key="1">
    <source>
        <dbReference type="EMBL" id="KPJ64495.1"/>
    </source>
</evidence>
<protein>
    <submittedName>
        <fullName evidence="1">Uncharacterized protein</fullName>
    </submittedName>
</protein>
<accession>A0A0S7XQE5</accession>
<reference evidence="1 2" key="1">
    <citation type="journal article" date="2015" name="Microbiome">
        <title>Genomic resolution of linkages in carbon, nitrogen, and sulfur cycling among widespread estuary sediment bacteria.</title>
        <authorList>
            <person name="Baker B.J."/>
            <person name="Lazar C.S."/>
            <person name="Teske A.P."/>
            <person name="Dick G.J."/>
        </authorList>
    </citation>
    <scope>NUCLEOTIDE SEQUENCE [LARGE SCALE GENOMIC DNA]</scope>
    <source>
        <strain evidence="1">DG_54_3</strain>
    </source>
</reference>
<evidence type="ECO:0000313" key="2">
    <source>
        <dbReference type="Proteomes" id="UP000051861"/>
    </source>
</evidence>
<sequence length="306" mass="35901">MPVRKPYALPSLQPLCKRGGETDIIDRFIKSLGFNPLAGLNIFNQTLKMWEQRFLNISVFYPENLYHRKSQIFQPQLELFYRYSTERPDNFKSLLELSLRLDILSCQILGRLYKKMKMLGLSDCKVKNAKVWRIAFYIKSSEGGVQTTPHTLFLNLFGFLYQKGFTRDPISYLVNEVVYAHELGHALLWGALEDFWKIYDESSVKKLEETYGRKEVLGVSSEIVAQWFAIQFAGEEKTRMHHERLAKTVKRDNFPRIAYILAVANEMGWKTKNIEQLRSHVRQQKDLQKLIQGLQYLFANLKFRVS</sequence>